<keyword evidence="1" id="KW-0969">Cilium</keyword>
<dbReference type="STRING" id="1441095.AM592_13345"/>
<organism evidence="1 2">
    <name type="scientific">Bacillus gobiensis</name>
    <dbReference type="NCBI Taxonomy" id="1441095"/>
    <lineage>
        <taxon>Bacteria</taxon>
        <taxon>Bacillati</taxon>
        <taxon>Bacillota</taxon>
        <taxon>Bacilli</taxon>
        <taxon>Bacillales</taxon>
        <taxon>Bacillaceae</taxon>
        <taxon>Bacillus</taxon>
    </lineage>
</organism>
<gene>
    <name evidence="1" type="ORF">AM592_13345</name>
</gene>
<dbReference type="OrthoDB" id="9799867at2"/>
<dbReference type="PANTHER" id="PTHR37166:SF1">
    <property type="entry name" value="PROTEIN FLAG"/>
    <property type="match status" value="1"/>
</dbReference>
<proteinExistence type="predicted"/>
<reference evidence="1 2" key="2">
    <citation type="journal article" date="2016" name="Int. J. Syst. Evol. Microbiol.">
        <title>Bacillus gobiensis sp. nov., isolated from a soil sample.</title>
        <authorList>
            <person name="Liu B."/>
            <person name="Liu G.H."/>
            <person name="Cetin S."/>
            <person name="Schumann P."/>
            <person name="Pan Z.Z."/>
            <person name="Chen Q.Q."/>
        </authorList>
    </citation>
    <scope>NUCLEOTIDE SEQUENCE [LARGE SCALE GENOMIC DNA]</scope>
    <source>
        <strain evidence="1 2">FJAT-4402</strain>
    </source>
</reference>
<dbReference type="RefSeq" id="WP_053604250.1">
    <property type="nucleotide sequence ID" value="NZ_CP012600.1"/>
</dbReference>
<evidence type="ECO:0000313" key="2">
    <source>
        <dbReference type="Proteomes" id="UP000067625"/>
    </source>
</evidence>
<dbReference type="SUPFAM" id="SSF160214">
    <property type="entry name" value="FlaG-like"/>
    <property type="match status" value="1"/>
</dbReference>
<dbReference type="Proteomes" id="UP000067625">
    <property type="component" value="Chromosome"/>
</dbReference>
<dbReference type="AlphaFoldDB" id="A0A0M4FS15"/>
<dbReference type="Gene3D" id="3.30.160.170">
    <property type="entry name" value="FlaG-like"/>
    <property type="match status" value="1"/>
</dbReference>
<dbReference type="InterPro" id="IPR005186">
    <property type="entry name" value="FlaG"/>
</dbReference>
<dbReference type="EMBL" id="CP012600">
    <property type="protein sequence ID" value="ALC82460.1"/>
    <property type="molecule type" value="Genomic_DNA"/>
</dbReference>
<evidence type="ECO:0000313" key="1">
    <source>
        <dbReference type="EMBL" id="ALC82460.1"/>
    </source>
</evidence>
<reference evidence="2" key="1">
    <citation type="submission" date="2015-08" db="EMBL/GenBank/DDBJ databases">
        <title>Genome sequencing project for genomic taxonomy and phylogenomics of Bacillus-like bacteria.</title>
        <authorList>
            <person name="Liu B."/>
            <person name="Wang J."/>
            <person name="Zhu Y."/>
            <person name="Liu G."/>
            <person name="Chen Q."/>
            <person name="Chen Z."/>
            <person name="Lan J."/>
            <person name="Che J."/>
            <person name="Ge C."/>
            <person name="Shi H."/>
            <person name="Pan Z."/>
            <person name="Liu X."/>
        </authorList>
    </citation>
    <scope>NUCLEOTIDE SEQUENCE [LARGE SCALE GENOMIC DNA]</scope>
    <source>
        <strain evidence="2">FJAT-4402</strain>
    </source>
</reference>
<dbReference type="Pfam" id="PF03646">
    <property type="entry name" value="FlaG"/>
    <property type="match status" value="1"/>
</dbReference>
<dbReference type="PATRIC" id="fig|1441095.3.peg.2924"/>
<name>A0A0M4FS15_9BACI</name>
<protein>
    <submittedName>
        <fullName evidence="1">Flagellar protein FlaG</fullName>
    </submittedName>
</protein>
<sequence length="112" mass="13142">MPIDKVTSLSNRTIEAYHSRTSGIRTEDYQQNEEKLTSDETNLKKTVQAANELLEPTQVHIQFELHEKLDEYYVKVINTKTDEIIKEIPTKKWLDFYAAMVEFMGFLVDRSI</sequence>
<keyword evidence="1" id="KW-0966">Cell projection</keyword>
<accession>A0A0M4FS15</accession>
<keyword evidence="2" id="KW-1185">Reference proteome</keyword>
<dbReference type="NCBIfam" id="NF005834">
    <property type="entry name" value="PRK07738.1"/>
    <property type="match status" value="1"/>
</dbReference>
<dbReference type="PANTHER" id="PTHR37166">
    <property type="entry name" value="PROTEIN FLAG"/>
    <property type="match status" value="1"/>
</dbReference>
<dbReference type="InterPro" id="IPR035924">
    <property type="entry name" value="FlaG-like_sf"/>
</dbReference>
<keyword evidence="1" id="KW-0282">Flagellum</keyword>